<dbReference type="Pfam" id="PF00168">
    <property type="entry name" value="C2"/>
    <property type="match status" value="1"/>
</dbReference>
<proteinExistence type="predicted"/>
<dbReference type="InterPro" id="IPR000008">
    <property type="entry name" value="C2_dom"/>
</dbReference>
<dbReference type="SUPFAM" id="SSF49562">
    <property type="entry name" value="C2 domain (Calcium/lipid-binding domain, CaLB)"/>
    <property type="match status" value="1"/>
</dbReference>
<gene>
    <name evidence="2" type="ORF">RGQ29_028478</name>
</gene>
<dbReference type="AlphaFoldDB" id="A0AAN7ILX5"/>
<evidence type="ECO:0000313" key="2">
    <source>
        <dbReference type="EMBL" id="KAK4578378.1"/>
    </source>
</evidence>
<keyword evidence="3" id="KW-1185">Reference proteome</keyword>
<comment type="caution">
    <text evidence="2">The sequence shown here is derived from an EMBL/GenBank/DDBJ whole genome shotgun (WGS) entry which is preliminary data.</text>
</comment>
<dbReference type="PROSITE" id="PS50004">
    <property type="entry name" value="C2"/>
    <property type="match status" value="1"/>
</dbReference>
<name>A0AAN7ILX5_QUERU</name>
<dbReference type="PANTHER" id="PTHR32246">
    <property type="entry name" value="INGRESSION PROTEIN FIC1"/>
    <property type="match status" value="1"/>
</dbReference>
<accession>A0AAN7ILX5</accession>
<dbReference type="InterPro" id="IPR035892">
    <property type="entry name" value="C2_domain_sf"/>
</dbReference>
<reference evidence="2 3" key="1">
    <citation type="journal article" date="2023" name="G3 (Bethesda)">
        <title>A haplotype-resolved chromosome-scale genome for Quercus rubra L. provides insights into the genetics of adaptive traits for red oak species.</title>
        <authorList>
            <person name="Kapoor B."/>
            <person name="Jenkins J."/>
            <person name="Schmutz J."/>
            <person name="Zhebentyayeva T."/>
            <person name="Kuelheim C."/>
            <person name="Coggeshall M."/>
            <person name="Heim C."/>
            <person name="Lasky J.R."/>
            <person name="Leites L."/>
            <person name="Islam-Faridi N."/>
            <person name="Romero-Severson J."/>
            <person name="DeLeo V.L."/>
            <person name="Lucas S.M."/>
            <person name="Lazic D."/>
            <person name="Gailing O."/>
            <person name="Carlson J."/>
            <person name="Staton M."/>
        </authorList>
    </citation>
    <scope>NUCLEOTIDE SEQUENCE [LARGE SCALE GENOMIC DNA]</scope>
    <source>
        <tissue evidence="2">Dormant leaf buds and twig bark tissues</tissue>
    </source>
</reference>
<feature type="domain" description="C2" evidence="1">
    <location>
        <begin position="1"/>
        <end position="109"/>
    </location>
</feature>
<dbReference type="GO" id="GO:0006952">
    <property type="term" value="P:defense response"/>
    <property type="evidence" value="ECO:0007669"/>
    <property type="project" value="InterPro"/>
</dbReference>
<organism evidence="2 3">
    <name type="scientific">Quercus rubra</name>
    <name type="common">Northern red oak</name>
    <name type="synonym">Quercus borealis</name>
    <dbReference type="NCBI Taxonomy" id="3512"/>
    <lineage>
        <taxon>Eukaryota</taxon>
        <taxon>Viridiplantae</taxon>
        <taxon>Streptophyta</taxon>
        <taxon>Embryophyta</taxon>
        <taxon>Tracheophyta</taxon>
        <taxon>Spermatophyta</taxon>
        <taxon>Magnoliopsida</taxon>
        <taxon>eudicotyledons</taxon>
        <taxon>Gunneridae</taxon>
        <taxon>Pentapetalae</taxon>
        <taxon>rosids</taxon>
        <taxon>fabids</taxon>
        <taxon>Fagales</taxon>
        <taxon>Fagaceae</taxon>
        <taxon>Quercus</taxon>
    </lineage>
</organism>
<dbReference type="PANTHER" id="PTHR32246:SF17">
    <property type="entry name" value="BON1-ASSOCIATED PROTEIN 2"/>
    <property type="match status" value="1"/>
</dbReference>
<evidence type="ECO:0000259" key="1">
    <source>
        <dbReference type="PROSITE" id="PS50004"/>
    </source>
</evidence>
<dbReference type="EMBL" id="JAXUIC010000008">
    <property type="protein sequence ID" value="KAK4578378.1"/>
    <property type="molecule type" value="Genomic_DNA"/>
</dbReference>
<sequence length="204" mass="22985">MMASTLVRTLEVTVISGENLRNDRKPIKKNAFVVVRTDSYNSRRTDMDTDGGSYPKWNQKLVVDMSMHAQFIMLEVQCKTSLGDKIVGTARIPVSDFVGGYVPESYLQFLSYRLRDRNGERNGIVNISVRVKLPEYASCSRTELGIPLEMGVAWGQRNFAGGIVTGVPVLYNYPEKRKILKDLVPKTRKNTYSPMCYVSSIACQ</sequence>
<dbReference type="InterPro" id="IPR044750">
    <property type="entry name" value="C2_SRC2/BAP"/>
</dbReference>
<protein>
    <recommendedName>
        <fullName evidence="1">C2 domain-containing protein</fullName>
    </recommendedName>
</protein>
<evidence type="ECO:0000313" key="3">
    <source>
        <dbReference type="Proteomes" id="UP001324115"/>
    </source>
</evidence>
<dbReference type="Proteomes" id="UP001324115">
    <property type="component" value="Unassembled WGS sequence"/>
</dbReference>
<dbReference type="CDD" id="cd04051">
    <property type="entry name" value="C2_SRC2_like"/>
    <property type="match status" value="1"/>
</dbReference>
<dbReference type="Gene3D" id="2.60.40.150">
    <property type="entry name" value="C2 domain"/>
    <property type="match status" value="1"/>
</dbReference>
<dbReference type="SMART" id="SM00239">
    <property type="entry name" value="C2"/>
    <property type="match status" value="1"/>
</dbReference>